<dbReference type="Gene3D" id="1.10.1200.60">
    <property type="match status" value="1"/>
</dbReference>
<dbReference type="InterPro" id="IPR012347">
    <property type="entry name" value="Ferritin-like"/>
</dbReference>
<accession>A0AB34HPA1</accession>
<dbReference type="SUPFAM" id="SSF47240">
    <property type="entry name" value="Ferritin-like"/>
    <property type="match status" value="1"/>
</dbReference>
<reference evidence="3 4" key="1">
    <citation type="submission" date="2022-11" db="EMBL/GenBank/DDBJ databases">
        <title>Whole genome sequence of Eschrichtius robustus ER-17-0199.</title>
        <authorList>
            <person name="Bruniche-Olsen A."/>
            <person name="Black A.N."/>
            <person name="Fields C.J."/>
            <person name="Walden K."/>
            <person name="Dewoody J.A."/>
        </authorList>
    </citation>
    <scope>NUCLEOTIDE SEQUENCE [LARGE SCALE GENOMIC DNA]</scope>
    <source>
        <strain evidence="3">ER-17-0199</strain>
        <tissue evidence="3">Blubber</tissue>
    </source>
</reference>
<protein>
    <recommendedName>
        <fullName evidence="2">Ferritin-like diiron domain-containing protein</fullName>
    </recommendedName>
</protein>
<feature type="compositionally biased region" description="Basic and acidic residues" evidence="1">
    <location>
        <begin position="135"/>
        <end position="158"/>
    </location>
</feature>
<feature type="domain" description="Ferritin-like diiron" evidence="2">
    <location>
        <begin position="1"/>
        <end position="134"/>
    </location>
</feature>
<gene>
    <name evidence="3" type="ORF">J1605_000284</name>
</gene>
<dbReference type="InterPro" id="IPR057260">
    <property type="entry name" value="Ribosomal_L19e_C"/>
</dbReference>
<dbReference type="PROSITE" id="PS50905">
    <property type="entry name" value="FERRITIN_LIKE"/>
    <property type="match status" value="1"/>
</dbReference>
<dbReference type="PANTHER" id="PTHR10722">
    <property type="entry name" value="60S RIBOSOMAL PROTEIN L19"/>
    <property type="match status" value="1"/>
</dbReference>
<sequence>MRILHWLLRRYHESKKTDHHIYHSQHLKVKGNMFKNKWIRTEHFHKLKTDKPSKMQLADQTERPDIDNWGTGKQAIESALQLEKALNTLLQELKTLASKNKETNLSRFMKKFLDEQTRNISYLEYQLNYQKDLEKVAQSEGQPEKAAEASETSGKETTSEGNTANLPTQQVPKSAT</sequence>
<dbReference type="GO" id="GO:0003723">
    <property type="term" value="F:RNA binding"/>
    <property type="evidence" value="ECO:0007669"/>
    <property type="project" value="InterPro"/>
</dbReference>
<dbReference type="SUPFAM" id="SSF48140">
    <property type="entry name" value="Ribosomal protein L19 (L19e)"/>
    <property type="match status" value="1"/>
</dbReference>
<dbReference type="InterPro" id="IPR015974">
    <property type="entry name" value="Ribosomal_eL19_dom3"/>
</dbReference>
<evidence type="ECO:0000256" key="1">
    <source>
        <dbReference type="SAM" id="MobiDB-lite"/>
    </source>
</evidence>
<evidence type="ECO:0000313" key="3">
    <source>
        <dbReference type="EMBL" id="KAJ8793289.1"/>
    </source>
</evidence>
<dbReference type="InterPro" id="IPR009078">
    <property type="entry name" value="Ferritin-like_SF"/>
</dbReference>
<comment type="caution">
    <text evidence="3">The sequence shown here is derived from an EMBL/GenBank/DDBJ whole genome shotgun (WGS) entry which is preliminary data.</text>
</comment>
<dbReference type="InterPro" id="IPR009040">
    <property type="entry name" value="Ferritin-like_diiron"/>
</dbReference>
<dbReference type="GO" id="GO:0003735">
    <property type="term" value="F:structural constituent of ribosome"/>
    <property type="evidence" value="ECO:0007669"/>
    <property type="project" value="InterPro"/>
</dbReference>
<dbReference type="GO" id="GO:0006412">
    <property type="term" value="P:translation"/>
    <property type="evidence" value="ECO:0007669"/>
    <property type="project" value="InterPro"/>
</dbReference>
<dbReference type="Pfam" id="PF25476">
    <property type="entry name" value="Ribosomal_L19e_C"/>
    <property type="match status" value="1"/>
</dbReference>
<dbReference type="GO" id="GO:0022625">
    <property type="term" value="C:cytosolic large ribosomal subunit"/>
    <property type="evidence" value="ECO:0007669"/>
    <property type="project" value="InterPro"/>
</dbReference>
<organism evidence="3 4">
    <name type="scientific">Eschrichtius robustus</name>
    <name type="common">California gray whale</name>
    <name type="synonym">Eschrichtius gibbosus</name>
    <dbReference type="NCBI Taxonomy" id="9764"/>
    <lineage>
        <taxon>Eukaryota</taxon>
        <taxon>Metazoa</taxon>
        <taxon>Chordata</taxon>
        <taxon>Craniata</taxon>
        <taxon>Vertebrata</taxon>
        <taxon>Euteleostomi</taxon>
        <taxon>Mammalia</taxon>
        <taxon>Eutheria</taxon>
        <taxon>Laurasiatheria</taxon>
        <taxon>Artiodactyla</taxon>
        <taxon>Whippomorpha</taxon>
        <taxon>Cetacea</taxon>
        <taxon>Mysticeti</taxon>
        <taxon>Eschrichtiidae</taxon>
        <taxon>Eschrichtius</taxon>
    </lineage>
</organism>
<proteinExistence type="predicted"/>
<dbReference type="GO" id="GO:0008199">
    <property type="term" value="F:ferric iron binding"/>
    <property type="evidence" value="ECO:0007669"/>
    <property type="project" value="InterPro"/>
</dbReference>
<dbReference type="Pfam" id="PF00210">
    <property type="entry name" value="Ferritin"/>
    <property type="match status" value="1"/>
</dbReference>
<keyword evidence="4" id="KW-1185">Reference proteome</keyword>
<name>A0AB34HPA1_ESCRO</name>
<dbReference type="InterPro" id="IPR035970">
    <property type="entry name" value="60S_ribosomal_eL19_sf"/>
</dbReference>
<dbReference type="EMBL" id="JAIQCJ010001016">
    <property type="protein sequence ID" value="KAJ8793289.1"/>
    <property type="molecule type" value="Genomic_DNA"/>
</dbReference>
<evidence type="ECO:0000313" key="4">
    <source>
        <dbReference type="Proteomes" id="UP001159641"/>
    </source>
</evidence>
<feature type="region of interest" description="Disordered" evidence="1">
    <location>
        <begin position="135"/>
        <end position="176"/>
    </location>
</feature>
<dbReference type="Gene3D" id="1.20.1260.10">
    <property type="match status" value="1"/>
</dbReference>
<evidence type="ECO:0000259" key="2">
    <source>
        <dbReference type="PROSITE" id="PS50905"/>
    </source>
</evidence>
<dbReference type="InterPro" id="IPR008331">
    <property type="entry name" value="Ferritin_DPS_dom"/>
</dbReference>
<dbReference type="AlphaFoldDB" id="A0AB34HPA1"/>
<feature type="compositionally biased region" description="Polar residues" evidence="1">
    <location>
        <begin position="159"/>
        <end position="176"/>
    </location>
</feature>
<dbReference type="InterPro" id="IPR039547">
    <property type="entry name" value="Ribosomal_eL19"/>
</dbReference>
<dbReference type="Proteomes" id="UP001159641">
    <property type="component" value="Unassembled WGS sequence"/>
</dbReference>